<dbReference type="Pfam" id="PF10155">
    <property type="entry name" value="CNOT11"/>
    <property type="match status" value="1"/>
</dbReference>
<dbReference type="GO" id="GO:0005737">
    <property type="term" value="C:cytoplasm"/>
    <property type="evidence" value="ECO:0007669"/>
    <property type="project" value="UniProtKB-SubCell"/>
</dbReference>
<keyword evidence="6" id="KW-0805">Transcription regulation</keyword>
<dbReference type="PANTHER" id="PTHR15975:SF0">
    <property type="entry name" value="CCR4-NOT TRANSCRIPTION COMPLEX SUBUNIT 11"/>
    <property type="match status" value="1"/>
</dbReference>
<proteinExistence type="inferred from homology"/>
<evidence type="ECO:0000256" key="1">
    <source>
        <dbReference type="ARBA" id="ARBA00004123"/>
    </source>
</evidence>
<dbReference type="PANTHER" id="PTHR15975">
    <property type="entry name" value="CCR4-NOT TRANSCRIPTION COMPLEX SUBUNIT 11"/>
    <property type="match status" value="1"/>
</dbReference>
<dbReference type="EMBL" id="FN654285">
    <property type="protein sequence ID" value="CBY43666.1"/>
    <property type="molecule type" value="Genomic_DNA"/>
</dbReference>
<sequence length="427" mass="49193">MSLTAEELDSILTFTDSCEDAKQSIQELSASLFNDKFNEQRLISGLACLLECELLSKAARVGVIVALAAPKETPFREIYHRINPVLTDPHEQKLLRNILSGKTDVLQKSPQTLLSTELPDVALPQIEKALGEDTRSALQRAAISSIIPDPERFNVSNQSDEQLRRTSMQMILSEPGFGQRFLRPTQISIPPPIFDFIENELEWMLPHEHYNHALEWDDDMCQNSQETSEFERLLKFSTERKLDASEEAYLKEAIKREHRLMESLGFTAELLPQLVEYNPMLTVEFLMTVLEHEDKSEIKKYLHQMTQIPVTLQSLEVVNRLVSQVELPSDFIPYYISRCTKTCEDQKDRSQQGRLVRLVCVFLRALINNSLYDMKDSLSEVQGFCVEFARIREAAALFRFAYSCFRFYLLGPLRLLRKVDSERSTRS</sequence>
<reference evidence="10" key="1">
    <citation type="journal article" date="2010" name="Science">
        <title>Plasticity of animal genome architecture unmasked by rapid evolution of a pelagic tunicate.</title>
        <authorList>
            <person name="Denoeud F."/>
            <person name="Henriet S."/>
            <person name="Mungpakdee S."/>
            <person name="Aury J.M."/>
            <person name="Da Silva C."/>
            <person name="Brinkmann H."/>
            <person name="Mikhaleva J."/>
            <person name="Olsen L.C."/>
            <person name="Jubin C."/>
            <person name="Canestro C."/>
            <person name="Bouquet J.M."/>
            <person name="Danks G."/>
            <person name="Poulain J."/>
            <person name="Campsteijn C."/>
            <person name="Adamski M."/>
            <person name="Cross I."/>
            <person name="Yadetie F."/>
            <person name="Muffato M."/>
            <person name="Louis A."/>
            <person name="Butcher S."/>
            <person name="Tsagkogeorga G."/>
            <person name="Konrad A."/>
            <person name="Singh S."/>
            <person name="Jensen M.F."/>
            <person name="Cong E.H."/>
            <person name="Eikeseth-Otteraa H."/>
            <person name="Noel B."/>
            <person name="Anthouard V."/>
            <person name="Porcel B.M."/>
            <person name="Kachouri-Lafond R."/>
            <person name="Nishino A."/>
            <person name="Ugolini M."/>
            <person name="Chourrout P."/>
            <person name="Nishida H."/>
            <person name="Aasland R."/>
            <person name="Huzurbazar S."/>
            <person name="Westhof E."/>
            <person name="Delsuc F."/>
            <person name="Lehrach H."/>
            <person name="Reinhardt R."/>
            <person name="Weissenbach J."/>
            <person name="Roy S.W."/>
            <person name="Artiguenave F."/>
            <person name="Postlethwait J.H."/>
            <person name="Manak J.R."/>
            <person name="Thompson E.M."/>
            <person name="Jaillon O."/>
            <person name="Du Pasquier L."/>
            <person name="Boudinot P."/>
            <person name="Liberles D.A."/>
            <person name="Volff J.N."/>
            <person name="Philippe H."/>
            <person name="Lenhard B."/>
            <person name="Roest Crollius H."/>
            <person name="Wincker P."/>
            <person name="Chourrout D."/>
        </authorList>
    </citation>
    <scope>NUCLEOTIDE SEQUENCE [LARGE SCALE GENOMIC DNA]</scope>
</reference>
<dbReference type="GO" id="GO:0030014">
    <property type="term" value="C:CCR4-NOT complex"/>
    <property type="evidence" value="ECO:0007669"/>
    <property type="project" value="InterPro"/>
</dbReference>
<dbReference type="AlphaFoldDB" id="E4Y5D1"/>
<evidence type="ECO:0000256" key="2">
    <source>
        <dbReference type="ARBA" id="ARBA00004496"/>
    </source>
</evidence>
<gene>
    <name evidence="10" type="ORF">GSOID_T00018772001</name>
</gene>
<protein>
    <recommendedName>
        <fullName evidence="4">CCR4-NOT transcription complex subunit 11</fullName>
    </recommendedName>
</protein>
<dbReference type="GO" id="GO:0031047">
    <property type="term" value="P:regulatory ncRNA-mediated gene silencing"/>
    <property type="evidence" value="ECO:0007669"/>
    <property type="project" value="UniProtKB-KW"/>
</dbReference>
<dbReference type="Proteomes" id="UP000011014">
    <property type="component" value="Unassembled WGS sequence"/>
</dbReference>
<evidence type="ECO:0000313" key="10">
    <source>
        <dbReference type="EMBL" id="CBY43666.1"/>
    </source>
</evidence>
<dbReference type="GO" id="GO:0005634">
    <property type="term" value="C:nucleus"/>
    <property type="evidence" value="ECO:0007669"/>
    <property type="project" value="UniProtKB-SubCell"/>
</dbReference>
<dbReference type="InterPro" id="IPR019312">
    <property type="entry name" value="CNOT11"/>
</dbReference>
<evidence type="ECO:0000256" key="4">
    <source>
        <dbReference type="ARBA" id="ARBA00014872"/>
    </source>
</evidence>
<evidence type="ECO:0000256" key="3">
    <source>
        <dbReference type="ARBA" id="ARBA00008030"/>
    </source>
</evidence>
<keyword evidence="8" id="KW-0804">Transcription</keyword>
<evidence type="ECO:0000256" key="6">
    <source>
        <dbReference type="ARBA" id="ARBA00023015"/>
    </source>
</evidence>
<evidence type="ECO:0000256" key="7">
    <source>
        <dbReference type="ARBA" id="ARBA00023158"/>
    </source>
</evidence>
<evidence type="ECO:0000256" key="8">
    <source>
        <dbReference type="ARBA" id="ARBA00023163"/>
    </source>
</evidence>
<name>E4Y5D1_OIKDI</name>
<organism evidence="10">
    <name type="scientific">Oikopleura dioica</name>
    <name type="common">Tunicate</name>
    <dbReference type="NCBI Taxonomy" id="34765"/>
    <lineage>
        <taxon>Eukaryota</taxon>
        <taxon>Metazoa</taxon>
        <taxon>Chordata</taxon>
        <taxon>Tunicata</taxon>
        <taxon>Appendicularia</taxon>
        <taxon>Copelata</taxon>
        <taxon>Oikopleuridae</taxon>
        <taxon>Oikopleura</taxon>
    </lineage>
</organism>
<evidence type="ECO:0000256" key="5">
    <source>
        <dbReference type="ARBA" id="ARBA00022490"/>
    </source>
</evidence>
<keyword evidence="9" id="KW-0539">Nucleus</keyword>
<comment type="subcellular location">
    <subcellularLocation>
        <location evidence="2">Cytoplasm</location>
    </subcellularLocation>
    <subcellularLocation>
        <location evidence="1">Nucleus</location>
    </subcellularLocation>
</comment>
<keyword evidence="7" id="KW-0943">RNA-mediated gene silencing</keyword>
<comment type="similarity">
    <text evidence="3">Belongs to the CNOT11 family.</text>
</comment>
<accession>E4Y5D1</accession>
<keyword evidence="5" id="KW-0963">Cytoplasm</keyword>
<evidence type="ECO:0000256" key="9">
    <source>
        <dbReference type="ARBA" id="ARBA00023242"/>
    </source>
</evidence>